<accession>A0A140GRG5</accession>
<dbReference type="Proteomes" id="UP000070260">
    <property type="component" value="Plasmid pJFP838A"/>
</dbReference>
<gene>
    <name evidence="1" type="ORF">JFP838_pA0208</name>
</gene>
<protein>
    <submittedName>
        <fullName evidence="1">Uncharacterized protein</fullName>
    </submittedName>
</protein>
<name>A0A140GRG5_CLOPF</name>
<sequence length="98" mass="11649">MKLIFEEENLKEYECLGYYIQETFTNCKGYKLTISSNDKLSPTIYAIKGKNYNNKKDIVDFEISTCNSRLSSNEFKEFIHRQECALRLVEILKEKYIK</sequence>
<geneLocation type="plasmid" evidence="1 2">
    <name>pJFP838A</name>
</geneLocation>
<organism evidence="1 2">
    <name type="scientific">Clostridium perfringens</name>
    <dbReference type="NCBI Taxonomy" id="1502"/>
    <lineage>
        <taxon>Bacteria</taxon>
        <taxon>Bacillati</taxon>
        <taxon>Bacillota</taxon>
        <taxon>Clostridia</taxon>
        <taxon>Eubacteriales</taxon>
        <taxon>Clostridiaceae</taxon>
        <taxon>Clostridium</taxon>
    </lineage>
</organism>
<keyword evidence="1" id="KW-0614">Plasmid</keyword>
<proteinExistence type="predicted"/>
<dbReference type="EMBL" id="CP013615">
    <property type="protein sequence ID" value="AMN31124.1"/>
    <property type="molecule type" value="Genomic_DNA"/>
</dbReference>
<evidence type="ECO:0000313" key="1">
    <source>
        <dbReference type="EMBL" id="AMN31124.1"/>
    </source>
</evidence>
<dbReference type="PATRIC" id="fig|1502.177.peg.3416"/>
<reference evidence="1 2" key="1">
    <citation type="journal article" date="2016" name="PLoS ONE">
        <title>Plasmid Characterization and Chromosome Analysis of Two netF+ Clostridium perfringens Isolates Associated with Foal and Canine Necrotizing Enteritis.</title>
        <authorList>
            <person name="Mehdizadeh Gohari I."/>
            <person name="Kropinski A.M."/>
            <person name="Weese S.J."/>
            <person name="Parreira V.R."/>
            <person name="Whitehead A.E."/>
            <person name="Boerlin P."/>
            <person name="Prescott J.F."/>
        </authorList>
    </citation>
    <scope>NUCLEOTIDE SEQUENCE [LARGE SCALE GENOMIC DNA]</scope>
    <source>
        <strain evidence="1 2">JP838</strain>
        <plasmid evidence="2">Plasmid pJFP838A</plasmid>
    </source>
</reference>
<evidence type="ECO:0000313" key="2">
    <source>
        <dbReference type="Proteomes" id="UP000070260"/>
    </source>
</evidence>
<dbReference type="AlphaFoldDB" id="A0A140GRG5"/>
<dbReference type="RefSeq" id="WP_061429722.1">
    <property type="nucleotide sequence ID" value="NZ_CATNZX010000001.1"/>
</dbReference>